<dbReference type="InterPro" id="IPR005114">
    <property type="entry name" value="Helicase_assoc"/>
</dbReference>
<proteinExistence type="predicted"/>
<dbReference type="Pfam" id="PF03457">
    <property type="entry name" value="HA"/>
    <property type="match status" value="1"/>
</dbReference>
<dbReference type="AlphaFoldDB" id="A0A7S2UKW9"/>
<organism evidence="2">
    <name type="scientific">Attheya septentrionalis</name>
    <dbReference type="NCBI Taxonomy" id="420275"/>
    <lineage>
        <taxon>Eukaryota</taxon>
        <taxon>Sar</taxon>
        <taxon>Stramenopiles</taxon>
        <taxon>Ochrophyta</taxon>
        <taxon>Bacillariophyta</taxon>
        <taxon>Coscinodiscophyceae</taxon>
        <taxon>Chaetocerotophycidae</taxon>
        <taxon>Chaetocerotales</taxon>
        <taxon>Attheyaceae</taxon>
        <taxon>Attheya</taxon>
    </lineage>
</organism>
<name>A0A7S2UKW9_9STRA</name>
<evidence type="ECO:0000313" key="2">
    <source>
        <dbReference type="EMBL" id="CAD9823136.1"/>
    </source>
</evidence>
<gene>
    <name evidence="2" type="ORF">ASEP1449_LOCUS14970</name>
</gene>
<dbReference type="Gene3D" id="6.10.140.530">
    <property type="match status" value="1"/>
</dbReference>
<feature type="domain" description="Helicase-associated" evidence="1">
    <location>
        <begin position="28"/>
        <end position="96"/>
    </location>
</feature>
<sequence length="116" mass="14186">MTPERIKLLEKLGFVWKVHNRQPTQKEEQIWRKRYKELKEYQSEHDDCLVPQMYPLNPALGKWVSKQRVKYSLWKNKNDKFYITPKRIELLERIGFVWNAREAILETKNRRVGKLS</sequence>
<evidence type="ECO:0000259" key="1">
    <source>
        <dbReference type="Pfam" id="PF03457"/>
    </source>
</evidence>
<reference evidence="2" key="1">
    <citation type="submission" date="2021-01" db="EMBL/GenBank/DDBJ databases">
        <authorList>
            <person name="Corre E."/>
            <person name="Pelletier E."/>
            <person name="Niang G."/>
            <person name="Scheremetjew M."/>
            <person name="Finn R."/>
            <person name="Kale V."/>
            <person name="Holt S."/>
            <person name="Cochrane G."/>
            <person name="Meng A."/>
            <person name="Brown T."/>
            <person name="Cohen L."/>
        </authorList>
    </citation>
    <scope>NUCLEOTIDE SEQUENCE</scope>
    <source>
        <strain evidence="2">CCMP2084</strain>
    </source>
</reference>
<dbReference type="PANTHER" id="PTHR33418:SF1">
    <property type="entry name" value="HELICASE-ASSOCIATED DOMAIN-CONTAINING PROTEIN"/>
    <property type="match status" value="1"/>
</dbReference>
<dbReference type="EMBL" id="HBHQ01022132">
    <property type="protein sequence ID" value="CAD9823136.1"/>
    <property type="molecule type" value="Transcribed_RNA"/>
</dbReference>
<protein>
    <recommendedName>
        <fullName evidence="1">Helicase-associated domain-containing protein</fullName>
    </recommendedName>
</protein>
<dbReference type="PANTHER" id="PTHR33418">
    <property type="entry name" value="HELICASE-ASSOCIATED"/>
    <property type="match status" value="1"/>
</dbReference>
<accession>A0A7S2UKW9</accession>